<comment type="caution">
    <text evidence="5">The sequence shown here is derived from an EMBL/GenBank/DDBJ whole genome shotgun (WGS) entry which is preliminary data.</text>
</comment>
<evidence type="ECO:0008006" key="7">
    <source>
        <dbReference type="Google" id="ProtNLM"/>
    </source>
</evidence>
<evidence type="ECO:0000256" key="2">
    <source>
        <dbReference type="SAM" id="MobiDB-lite"/>
    </source>
</evidence>
<dbReference type="InterPro" id="IPR006869">
    <property type="entry name" value="DUF547"/>
</dbReference>
<dbReference type="AlphaFoldDB" id="A0AAD6L167"/>
<sequence>MKFEDYLGQQGDAKQKRVDLEEEVEKLQAELDEEQAINKALQCAIHGSVSSNPCLATLLPPQVQSLLTELAMVEEEIVWLERKVDDLKLNLYQDRKQNKEWKRVQQQEKKMKQQDQLPPSRSELKKDGFSQLSRSQHFDEHKKEKMRFRRPSVGSTEEMISMLTTGSTKNEKPRHAGRIQNEHHICKELCNENPNELSEELVKSLITIFLLLNQAPPQDREELAIVPKLSLSCMNPKGPKTLFSSKASIFPFNHNESNLDPYRIMPDLDSISVLPMAGKLRVLMRRLCNVDLTFLTYKQKLAFWINIYNACIMHGFLEHGLPSSQENLLATMNKAAVNVGGIVLNALAIEHFILRHPREPNNGHADEKEMLLRHAYGLGYPEPNVTFALCRGSWSSPALRIYTPEEVVNELGRAKVEYLEASVGVTCKRKIVVPKILQWHMRDFADDMESLLEWIYSQLPRSASLKRLMMECLNGESKFPLTKTVEVQPYESEFRYLLPF</sequence>
<reference evidence="5 6" key="1">
    <citation type="journal article" date="2023" name="Int. J. Mol. Sci.">
        <title>De Novo Assembly and Annotation of 11 Diverse Shrub Willow (Salix) Genomes Reveals Novel Gene Organization in Sex-Linked Regions.</title>
        <authorList>
            <person name="Hyden B."/>
            <person name="Feng K."/>
            <person name="Yates T.B."/>
            <person name="Jawdy S."/>
            <person name="Cereghino C."/>
            <person name="Smart L.B."/>
            <person name="Muchero W."/>
        </authorList>
    </citation>
    <scope>NUCLEOTIDE SEQUENCE [LARGE SCALE GENOMIC DNA]</scope>
    <source>
        <tissue evidence="5">Shoot tip</tissue>
    </source>
</reference>
<keyword evidence="1" id="KW-0175">Coiled coil</keyword>
<organism evidence="5 6">
    <name type="scientific">Salix udensis</name>
    <dbReference type="NCBI Taxonomy" id="889485"/>
    <lineage>
        <taxon>Eukaryota</taxon>
        <taxon>Viridiplantae</taxon>
        <taxon>Streptophyta</taxon>
        <taxon>Embryophyta</taxon>
        <taxon>Tracheophyta</taxon>
        <taxon>Spermatophyta</taxon>
        <taxon>Magnoliopsida</taxon>
        <taxon>eudicotyledons</taxon>
        <taxon>Gunneridae</taxon>
        <taxon>Pentapetalae</taxon>
        <taxon>rosids</taxon>
        <taxon>fabids</taxon>
        <taxon>Malpighiales</taxon>
        <taxon>Salicaceae</taxon>
        <taxon>Saliceae</taxon>
        <taxon>Salix</taxon>
    </lineage>
</organism>
<accession>A0AAD6L167</accession>
<dbReference type="EMBL" id="JAPFFJ010000003">
    <property type="protein sequence ID" value="KAJ6432645.1"/>
    <property type="molecule type" value="Genomic_DNA"/>
</dbReference>
<feature type="compositionally biased region" description="Basic and acidic residues" evidence="2">
    <location>
        <begin position="99"/>
        <end position="113"/>
    </location>
</feature>
<dbReference type="InterPro" id="IPR025757">
    <property type="entry name" value="MIP1_Leuzipper"/>
</dbReference>
<dbReference type="PANTHER" id="PTHR46248">
    <property type="entry name" value="EXPRESSED PROTEIN"/>
    <property type="match status" value="1"/>
</dbReference>
<evidence type="ECO:0000313" key="5">
    <source>
        <dbReference type="EMBL" id="KAJ6432645.1"/>
    </source>
</evidence>
<proteinExistence type="predicted"/>
<evidence type="ECO:0000259" key="4">
    <source>
        <dbReference type="Pfam" id="PF14389"/>
    </source>
</evidence>
<dbReference type="Proteomes" id="UP001162972">
    <property type="component" value="Chromosome 10"/>
</dbReference>
<feature type="domain" description="DUF547" evidence="3">
    <location>
        <begin position="294"/>
        <end position="419"/>
    </location>
</feature>
<evidence type="ECO:0000259" key="3">
    <source>
        <dbReference type="Pfam" id="PF04784"/>
    </source>
</evidence>
<dbReference type="Pfam" id="PF04784">
    <property type="entry name" value="DUF547"/>
    <property type="match status" value="1"/>
</dbReference>
<evidence type="ECO:0000313" key="6">
    <source>
        <dbReference type="Proteomes" id="UP001162972"/>
    </source>
</evidence>
<feature type="region of interest" description="Disordered" evidence="2">
    <location>
        <begin position="99"/>
        <end position="156"/>
    </location>
</feature>
<dbReference type="Pfam" id="PF14389">
    <property type="entry name" value="Lzipper-MIP1"/>
    <property type="match status" value="1"/>
</dbReference>
<protein>
    <recommendedName>
        <fullName evidence="7">DUF547 domain-containing protein</fullName>
    </recommendedName>
</protein>
<keyword evidence="6" id="KW-1185">Reference proteome</keyword>
<feature type="domain" description="Ternary complex factor MIP1 leucine-zipper" evidence="4">
    <location>
        <begin position="14"/>
        <end position="93"/>
    </location>
</feature>
<gene>
    <name evidence="5" type="ORF">OIU84_019813</name>
</gene>
<evidence type="ECO:0000256" key="1">
    <source>
        <dbReference type="SAM" id="Coils"/>
    </source>
</evidence>
<feature type="coiled-coil region" evidence="1">
    <location>
        <begin position="10"/>
        <end position="90"/>
    </location>
</feature>
<name>A0AAD6L167_9ROSI</name>
<dbReference type="PANTHER" id="PTHR46248:SF4">
    <property type="entry name" value="OS01G0147800 PROTEIN"/>
    <property type="match status" value="1"/>
</dbReference>